<comment type="caution">
    <text evidence="2">The sequence shown here is derived from an EMBL/GenBank/DDBJ whole genome shotgun (WGS) entry which is preliminary data.</text>
</comment>
<feature type="region of interest" description="Disordered" evidence="1">
    <location>
        <begin position="78"/>
        <end position="98"/>
    </location>
</feature>
<dbReference type="EMBL" id="JANCYW010000011">
    <property type="protein sequence ID" value="KAK4537203.1"/>
    <property type="molecule type" value="Genomic_DNA"/>
</dbReference>
<evidence type="ECO:0000313" key="3">
    <source>
        <dbReference type="Proteomes" id="UP001301350"/>
    </source>
</evidence>
<name>A0AAV9IYL4_CYACA</name>
<gene>
    <name evidence="2" type="ORF">CDCA_CDCA11G3228</name>
</gene>
<evidence type="ECO:0008006" key="4">
    <source>
        <dbReference type="Google" id="ProtNLM"/>
    </source>
</evidence>
<sequence length="1449" mass="154044">MGVMEPCLQLPVSGLHASRRSACAHCGACTAVGRHSTESGRERSPQRQQEVSATARRLTLAGGGWLTRARAWLGGAETEGRAPEGGLPQQAPSYGDAGGETEVAYQRQLLRTRPPGLESCLSEEQVECLRGYLMGHPQHRRAAEPLLEWDAPVSPVADADAAANGRSDDSGALDADSLQATVACGGVSFGAGGATVWIATLERYAVCVWRGDVGTAEATPAPRYFVRPPLPAGAKTDASSSSYDSNIWNDAWDTESWDEHDADEQPPPGTPGCWCTAVAEPAPTSACFLEAPCEPVEDGEEECEPASSPLPSASVYLLAGYSDGALALFRMADEGLADTLVDDDAPVVIQPQIVLHVRHDEAGTSTPPLPSTAWMAARDDLVANVQPMEHEHWTSPGVIRLTAMQGPVAGCACAVFADHAVALINVQACWGMGGSRSPVPRAACTDAPVPAAAAAVAGNHTTSKPAPWFLWTLPRALSPVCDALLRCWPAGGDPVDALESLTDAGGASYQLLALTSAPSLAVIRARSDVQRQALREVATKAISTVSRLLFGGGYSEAGMEEPGSAGEATEFAPDGNERAAPHRHMPVTADRLVSKVVHLLPVVAAVDESGHNLPQHASPTIPRSGGYRAICRLQREFDTYASSLTRIELSPPALHSKTPFALASGHTGHVFLLEWSSAMPVPLALLKGPSRRQTSWLWHWDPTGRVHESPPPPQRAEAHLAVYATDDGRLEVFAVSTVCGVECARRNPAHPCSLLHPVVVAMAPPQSMLLPGGLLVTPAGSVFVLSRTLLETAAVDADAAKAPDGMPGEQADPLTELAAVAPLPVSTDAAEVLRSIVCSGADESMVADAIRSALVTDAAESVAARDIACRDLWARASAVAHTLTQCMEEEETGRAVASPTPLSAIATSMGRLLALAYRTAGRAMRTLADDEPAGAQWLLVVLRWQALAALADTYAEMREVLIGDGAAQPLPWRQFRDLFALRIRDAPDRTSIAEPGVSDALMEVTLGRAAVGGRAEEQLKVVSRWFFERCVGDATQWERFALPVEEDIDAATSTATALSSVCTVWDAAHVPVYEQAFLLLHGLFADDWKQPGRARTTGHNGDESCHARSGDVAARDASANARRETLSALVPLLAAFLQRCRVADYEQRSPDTFVTPRASARQRLDRLVYQSICFSRQPELAERLGEAYIRAVQLSAAVDETMETARWPSHAPHHAGGYSVNDWRRVTGACAAARRLRQLLVALGCTALIERVNAHLWLEEFRGGTWSARQSRGLSVPESAAARRDAADDEEISVPAAALYIVVLQGADAAAQELVARWDSLSEMLTADDASAVTAHHLTDIDCQFACTALFRRVAEAIIEEPTALRQWQSALSSEALAALCNMGGVGGGEVAVPMTAADGVDAARSSTRHDALLSVARFIEERCQPLGNSQQRLLRQVVAGLEAVSTEV</sequence>
<proteinExistence type="predicted"/>
<reference evidence="2 3" key="1">
    <citation type="submission" date="2022-07" db="EMBL/GenBank/DDBJ databases">
        <title>Genome-wide signatures of adaptation to extreme environments.</title>
        <authorList>
            <person name="Cho C.H."/>
            <person name="Yoon H.S."/>
        </authorList>
    </citation>
    <scope>NUCLEOTIDE SEQUENCE [LARGE SCALE GENOMIC DNA]</scope>
    <source>
        <strain evidence="2 3">DBV 063 E5</strain>
    </source>
</reference>
<evidence type="ECO:0000313" key="2">
    <source>
        <dbReference type="EMBL" id="KAK4537203.1"/>
    </source>
</evidence>
<evidence type="ECO:0000256" key="1">
    <source>
        <dbReference type="SAM" id="MobiDB-lite"/>
    </source>
</evidence>
<feature type="region of interest" description="Disordered" evidence="1">
    <location>
        <begin position="559"/>
        <end position="580"/>
    </location>
</feature>
<dbReference type="Proteomes" id="UP001301350">
    <property type="component" value="Unassembled WGS sequence"/>
</dbReference>
<protein>
    <recommendedName>
        <fullName evidence="4">Rab3-GAP regulatory subunit N-terminal domain-containing protein</fullName>
    </recommendedName>
</protein>
<feature type="region of interest" description="Disordered" evidence="1">
    <location>
        <begin position="225"/>
        <end position="244"/>
    </location>
</feature>
<organism evidence="2 3">
    <name type="scientific">Cyanidium caldarium</name>
    <name type="common">Red alga</name>
    <dbReference type="NCBI Taxonomy" id="2771"/>
    <lineage>
        <taxon>Eukaryota</taxon>
        <taxon>Rhodophyta</taxon>
        <taxon>Bangiophyceae</taxon>
        <taxon>Cyanidiales</taxon>
        <taxon>Cyanidiaceae</taxon>
        <taxon>Cyanidium</taxon>
    </lineage>
</organism>
<keyword evidence="3" id="KW-1185">Reference proteome</keyword>
<accession>A0AAV9IYL4</accession>